<organism evidence="1 2">
    <name type="scientific">Hebeloma cylindrosporum</name>
    <dbReference type="NCBI Taxonomy" id="76867"/>
    <lineage>
        <taxon>Eukaryota</taxon>
        <taxon>Fungi</taxon>
        <taxon>Dikarya</taxon>
        <taxon>Basidiomycota</taxon>
        <taxon>Agaricomycotina</taxon>
        <taxon>Agaricomycetes</taxon>
        <taxon>Agaricomycetidae</taxon>
        <taxon>Agaricales</taxon>
        <taxon>Agaricineae</taxon>
        <taxon>Hymenogastraceae</taxon>
        <taxon>Hebeloma</taxon>
    </lineage>
</organism>
<accession>A0A0C3CTU8</accession>
<evidence type="ECO:0000313" key="1">
    <source>
        <dbReference type="EMBL" id="KIM47306.1"/>
    </source>
</evidence>
<proteinExistence type="predicted"/>
<reference evidence="2" key="2">
    <citation type="submission" date="2015-01" db="EMBL/GenBank/DDBJ databases">
        <title>Evolutionary Origins and Diversification of the Mycorrhizal Mutualists.</title>
        <authorList>
            <consortium name="DOE Joint Genome Institute"/>
            <consortium name="Mycorrhizal Genomics Consortium"/>
            <person name="Kohler A."/>
            <person name="Kuo A."/>
            <person name="Nagy L.G."/>
            <person name="Floudas D."/>
            <person name="Copeland A."/>
            <person name="Barry K.W."/>
            <person name="Cichocki N."/>
            <person name="Veneault-Fourrey C."/>
            <person name="LaButti K."/>
            <person name="Lindquist E.A."/>
            <person name="Lipzen A."/>
            <person name="Lundell T."/>
            <person name="Morin E."/>
            <person name="Murat C."/>
            <person name="Riley R."/>
            <person name="Ohm R."/>
            <person name="Sun H."/>
            <person name="Tunlid A."/>
            <person name="Henrissat B."/>
            <person name="Grigoriev I.V."/>
            <person name="Hibbett D.S."/>
            <person name="Martin F."/>
        </authorList>
    </citation>
    <scope>NUCLEOTIDE SEQUENCE [LARGE SCALE GENOMIC DNA]</scope>
    <source>
        <strain evidence="2">h7</strain>
    </source>
</reference>
<feature type="non-terminal residue" evidence="1">
    <location>
        <position position="52"/>
    </location>
</feature>
<protein>
    <submittedName>
        <fullName evidence="1">Uncharacterized protein</fullName>
    </submittedName>
</protein>
<dbReference type="EMBL" id="KN831770">
    <property type="protein sequence ID" value="KIM47306.1"/>
    <property type="molecule type" value="Genomic_DNA"/>
</dbReference>
<gene>
    <name evidence="1" type="ORF">M413DRAFT_440754</name>
</gene>
<dbReference type="Proteomes" id="UP000053424">
    <property type="component" value="Unassembled WGS sequence"/>
</dbReference>
<keyword evidence="2" id="KW-1185">Reference proteome</keyword>
<name>A0A0C3CTU8_HEBCY</name>
<sequence>MPDFPEKSLSTSSVVPVCRKQAALRQAGFRIFPRDHCLKRVSQQSYSWAWMN</sequence>
<dbReference type="AlphaFoldDB" id="A0A0C3CTU8"/>
<dbReference type="HOGENOM" id="CLU_3092954_0_0_1"/>
<evidence type="ECO:0000313" key="2">
    <source>
        <dbReference type="Proteomes" id="UP000053424"/>
    </source>
</evidence>
<reference evidence="1 2" key="1">
    <citation type="submission" date="2014-04" db="EMBL/GenBank/DDBJ databases">
        <authorList>
            <consortium name="DOE Joint Genome Institute"/>
            <person name="Kuo A."/>
            <person name="Gay G."/>
            <person name="Dore J."/>
            <person name="Kohler A."/>
            <person name="Nagy L.G."/>
            <person name="Floudas D."/>
            <person name="Copeland A."/>
            <person name="Barry K.W."/>
            <person name="Cichocki N."/>
            <person name="Veneault-Fourrey C."/>
            <person name="LaButti K."/>
            <person name="Lindquist E.A."/>
            <person name="Lipzen A."/>
            <person name="Lundell T."/>
            <person name="Morin E."/>
            <person name="Murat C."/>
            <person name="Sun H."/>
            <person name="Tunlid A."/>
            <person name="Henrissat B."/>
            <person name="Grigoriev I.V."/>
            <person name="Hibbett D.S."/>
            <person name="Martin F."/>
            <person name="Nordberg H.P."/>
            <person name="Cantor M.N."/>
            <person name="Hua S.X."/>
        </authorList>
    </citation>
    <scope>NUCLEOTIDE SEQUENCE [LARGE SCALE GENOMIC DNA]</scope>
    <source>
        <strain evidence="2">h7</strain>
    </source>
</reference>